<feature type="region of interest" description="Disordered" evidence="4">
    <location>
        <begin position="120"/>
        <end position="147"/>
    </location>
</feature>
<sequence>MPPRRRGTTGTKGGKEAWMDDDVDAANEVADARFAEVDKAYIGLVGSDDDDDDDDEDNEEALMDVTDDEDDDDEDEDAGGEARREGADAGASGRDGARAARDEAEARAVIEATVSRLKDRQANKVAAASSGATAASRATKRASATGAKKTVRKSEWDSFVDWKTMEHQEYETLSDAEYAKLTKKLALEPEWRPMVSYLTSLGLKAGDLEKMLINCEEVFNRPVSRVITRVEYLQSEVGLEGKTLRQIVNKDPRILLQRNRHSIPRCRYLTKIGVPQDKLADVLGKQPSILHLSVQKGLMPRVQYLKQEVGIAAEDIPLVIQRSPAVLTFSVENQIQPRVEFLRELGISKENVVKMITRHPHLLQYSFEGLGEHLKFLGEIGMNDNEVALTVTRLSQFFSLSVENSLRPKYEYLTGELGGTKETCVKYPAYFSLSLDQRIKPRHLFLEQYDLAPDPFPMKYLSVKDEEFVLRADRTVAEFEEYKEEMIPIFTAETARRALLRQVTTSSEEQRMELERKRAEYMRTHQELARKREYSDRVLKARNSHRMLLRVSNRRSR</sequence>
<dbReference type="PANTHER" id="PTHR13068">
    <property type="entry name" value="CGI-12 PROTEIN-RELATED"/>
    <property type="match status" value="1"/>
</dbReference>
<dbReference type="EMBL" id="HBEW01008193">
    <property type="protein sequence ID" value="CAD8588349.1"/>
    <property type="molecule type" value="Transcribed_RNA"/>
</dbReference>
<dbReference type="InterPro" id="IPR003690">
    <property type="entry name" value="MTERF"/>
</dbReference>
<evidence type="ECO:0000313" key="5">
    <source>
        <dbReference type="EMBL" id="CAD8588347.1"/>
    </source>
</evidence>
<dbReference type="SMART" id="SM00733">
    <property type="entry name" value="Mterf"/>
    <property type="match status" value="7"/>
</dbReference>
<evidence type="ECO:0000256" key="4">
    <source>
        <dbReference type="SAM" id="MobiDB-lite"/>
    </source>
</evidence>
<dbReference type="AlphaFoldDB" id="A0A6U0F4M9"/>
<accession>A0A6U0F4M9</accession>
<keyword evidence="2" id="KW-0806">Transcription termination</keyword>
<dbReference type="GO" id="GO:0006353">
    <property type="term" value="P:DNA-templated transcription termination"/>
    <property type="evidence" value="ECO:0007669"/>
    <property type="project" value="UniProtKB-KW"/>
</dbReference>
<proteinExistence type="inferred from homology"/>
<keyword evidence="2" id="KW-0805">Transcription regulation</keyword>
<evidence type="ECO:0000256" key="2">
    <source>
        <dbReference type="ARBA" id="ARBA00022472"/>
    </source>
</evidence>
<feature type="region of interest" description="Disordered" evidence="4">
    <location>
        <begin position="1"/>
        <end position="22"/>
    </location>
</feature>
<dbReference type="Pfam" id="PF02536">
    <property type="entry name" value="mTERF"/>
    <property type="match status" value="1"/>
</dbReference>
<keyword evidence="3" id="KW-0809">Transit peptide</keyword>
<organism evidence="6">
    <name type="scientific">Ostreococcus mediterraneus</name>
    <dbReference type="NCBI Taxonomy" id="1486918"/>
    <lineage>
        <taxon>Eukaryota</taxon>
        <taxon>Viridiplantae</taxon>
        <taxon>Chlorophyta</taxon>
        <taxon>Mamiellophyceae</taxon>
        <taxon>Mamiellales</taxon>
        <taxon>Bathycoccaceae</taxon>
        <taxon>Ostreococcus</taxon>
    </lineage>
</organism>
<dbReference type="InterPro" id="IPR038538">
    <property type="entry name" value="MTERF_sf"/>
</dbReference>
<protein>
    <submittedName>
        <fullName evidence="6">Uncharacterized protein</fullName>
    </submittedName>
</protein>
<dbReference type="PANTHER" id="PTHR13068:SF151">
    <property type="entry name" value="TRANSCRIPTION TERMINATION FACTOR MTERF9, CHLOROPLASTIC"/>
    <property type="match status" value="1"/>
</dbReference>
<evidence type="ECO:0000256" key="1">
    <source>
        <dbReference type="ARBA" id="ARBA00007692"/>
    </source>
</evidence>
<evidence type="ECO:0000256" key="3">
    <source>
        <dbReference type="ARBA" id="ARBA00022946"/>
    </source>
</evidence>
<evidence type="ECO:0000313" key="6">
    <source>
        <dbReference type="EMBL" id="CAD8588349.1"/>
    </source>
</evidence>
<keyword evidence="2" id="KW-0804">Transcription</keyword>
<feature type="compositionally biased region" description="Low complexity" evidence="4">
    <location>
        <begin position="126"/>
        <end position="147"/>
    </location>
</feature>
<dbReference type="Gene3D" id="1.25.70.10">
    <property type="entry name" value="Transcription termination factor 3, mitochondrial"/>
    <property type="match status" value="2"/>
</dbReference>
<reference evidence="6" key="1">
    <citation type="submission" date="2021-01" db="EMBL/GenBank/DDBJ databases">
        <authorList>
            <person name="Corre E."/>
            <person name="Pelletier E."/>
            <person name="Niang G."/>
            <person name="Scheremetjew M."/>
            <person name="Finn R."/>
            <person name="Kale V."/>
            <person name="Holt S."/>
            <person name="Cochrane G."/>
            <person name="Meng A."/>
            <person name="Brown T."/>
            <person name="Cohen L."/>
        </authorList>
    </citation>
    <scope>NUCLEOTIDE SEQUENCE</scope>
    <source>
        <strain evidence="6">Clade-D-RCC2572</strain>
    </source>
</reference>
<feature type="region of interest" description="Disordered" evidence="4">
    <location>
        <begin position="44"/>
        <end position="102"/>
    </location>
</feature>
<gene>
    <name evidence="5" type="ORF">OMED0929_LOCUS6916</name>
    <name evidence="6" type="ORF">OMED0929_LOCUS6917</name>
</gene>
<dbReference type="GO" id="GO:0003676">
    <property type="term" value="F:nucleic acid binding"/>
    <property type="evidence" value="ECO:0007669"/>
    <property type="project" value="InterPro"/>
</dbReference>
<dbReference type="EMBL" id="HBEW01008192">
    <property type="protein sequence ID" value="CAD8588347.1"/>
    <property type="molecule type" value="Transcribed_RNA"/>
</dbReference>
<feature type="compositionally biased region" description="Acidic residues" evidence="4">
    <location>
        <begin position="47"/>
        <end position="79"/>
    </location>
</feature>
<name>A0A6U0F4M9_9CHLO</name>
<comment type="similarity">
    <text evidence="1">Belongs to the mTERF family.</text>
</comment>